<feature type="binding site" evidence="7">
    <location>
        <position position="185"/>
    </location>
    <ligand>
        <name>4-imidazolone-5-propanoate</name>
        <dbReference type="ChEBI" id="CHEBI:77893"/>
    </ligand>
</feature>
<name>A0A7X0JTN8_9GAMM</name>
<evidence type="ECO:0000313" key="10">
    <source>
        <dbReference type="Proteomes" id="UP000528457"/>
    </source>
</evidence>
<dbReference type="GO" id="GO:0019556">
    <property type="term" value="P:L-histidine catabolic process to glutamate and formamide"/>
    <property type="evidence" value="ECO:0007669"/>
    <property type="project" value="UniProtKB-UniRule"/>
</dbReference>
<feature type="domain" description="Amidohydrolase-related" evidence="8">
    <location>
        <begin position="71"/>
        <end position="401"/>
    </location>
</feature>
<comment type="cofactor">
    <cofactor evidence="7">
        <name>Zn(2+)</name>
        <dbReference type="ChEBI" id="CHEBI:29105"/>
    </cofactor>
    <cofactor evidence="7">
        <name>Fe(3+)</name>
        <dbReference type="ChEBI" id="CHEBI:29034"/>
    </cofactor>
    <text evidence="7">Binds 1 zinc or iron ion per subunit.</text>
</comment>
<evidence type="ECO:0000256" key="6">
    <source>
        <dbReference type="ARBA" id="ARBA00023004"/>
    </source>
</evidence>
<feature type="binding site" evidence="7">
    <location>
        <position position="253"/>
    </location>
    <ligand>
        <name>4-imidazolone-5-propanoate</name>
        <dbReference type="ChEBI" id="CHEBI:77893"/>
    </ligand>
</feature>
<reference evidence="9 10" key="1">
    <citation type="submission" date="2020-08" db="EMBL/GenBank/DDBJ databases">
        <title>Genomic Encyclopedia of Type Strains, Phase IV (KMG-IV): sequencing the most valuable type-strain genomes for metagenomic binning, comparative biology and taxonomic classification.</title>
        <authorList>
            <person name="Goeker M."/>
        </authorList>
    </citation>
    <scope>NUCLEOTIDE SEQUENCE [LARGE SCALE GENOMIC DNA]</scope>
    <source>
        <strain evidence="9 10">DSM 22368</strain>
    </source>
</reference>
<sequence>MRSPWPATVKGLNMLEQLIENVHLITLDPEREGAYGLLPNAWLGIQEGKIHSLGQGDAPEAEMTVDGQGQFLSPGLIDCHNHLIWGGNRAEEFEWRLQGRSYQEIAQAGGGIASTVKATRDASDEELYQGAAERLQTLLDEGVTTVEVKSGYGLSLEHELRVLRIAKQLGEAFPVQISTTLLAAHALPPEFKDNSDAYIDLVCEEIIPAAAGENLADCVDVFCEGVGFSPEQCRRVFESARAHRLPVKGHVEQLSDLGGAKLVAEFHGWSVDHIEYLRPEDVPSLKPSGTVAVLLPGAFYSLKETQMPPIQALREAGVPMAVATDLNPGTSPLASLRLAMNQACVLFGLTPEESLRGVSQYAAQALGLGKQKGILRIGFDADLVLWNIKHPSELSYGFNLVKPAAVLRNGAWI</sequence>
<feature type="binding site" evidence="7">
    <location>
        <position position="325"/>
    </location>
    <ligand>
        <name>Fe(3+)</name>
        <dbReference type="ChEBI" id="CHEBI:29034"/>
    </ligand>
</feature>
<evidence type="ECO:0000259" key="8">
    <source>
        <dbReference type="Pfam" id="PF01979"/>
    </source>
</evidence>
<accession>A0A7X0JTN8</accession>
<dbReference type="EC" id="3.5.2.7" evidence="1 7"/>
<dbReference type="Gene3D" id="2.30.40.10">
    <property type="entry name" value="Urease, subunit C, domain 1"/>
    <property type="match status" value="1"/>
</dbReference>
<dbReference type="InterPro" id="IPR005920">
    <property type="entry name" value="HutI"/>
</dbReference>
<evidence type="ECO:0000256" key="2">
    <source>
        <dbReference type="ARBA" id="ARBA00022723"/>
    </source>
</evidence>
<dbReference type="GO" id="GO:0005506">
    <property type="term" value="F:iron ion binding"/>
    <property type="evidence" value="ECO:0007669"/>
    <property type="project" value="UniProtKB-UniRule"/>
</dbReference>
<comment type="caution">
    <text evidence="9">The sequence shown here is derived from an EMBL/GenBank/DDBJ whole genome shotgun (WGS) entry which is preliminary data.</text>
</comment>
<dbReference type="CDD" id="cd01296">
    <property type="entry name" value="Imidazolone-5PH"/>
    <property type="match status" value="1"/>
</dbReference>
<feature type="binding site" evidence="7">
    <location>
        <position position="330"/>
    </location>
    <ligand>
        <name>4-imidazolone-5-propanoate</name>
        <dbReference type="ChEBI" id="CHEBI:77893"/>
    </ligand>
</feature>
<comment type="function">
    <text evidence="7">Catalyzes the hydrolytic cleavage of the carbon-nitrogen bond in imidazolone-5-propanoate to yield N-formimidoyl-L-glutamate. It is the third step in the universal histidine degradation pathway.</text>
</comment>
<dbReference type="PANTHER" id="PTHR42752">
    <property type="entry name" value="IMIDAZOLONEPROPIONASE"/>
    <property type="match status" value="1"/>
</dbReference>
<comment type="similarity">
    <text evidence="7">Belongs to the metallo-dependent hydrolases superfamily. HutI family.</text>
</comment>
<evidence type="ECO:0000256" key="7">
    <source>
        <dbReference type="HAMAP-Rule" id="MF_00372"/>
    </source>
</evidence>
<evidence type="ECO:0000256" key="3">
    <source>
        <dbReference type="ARBA" id="ARBA00022801"/>
    </source>
</evidence>
<dbReference type="AlphaFoldDB" id="A0A7X0JTN8"/>
<dbReference type="InterPro" id="IPR006680">
    <property type="entry name" value="Amidohydro-rel"/>
</dbReference>
<dbReference type="EMBL" id="JACHHT010000002">
    <property type="protein sequence ID" value="MBB6522065.1"/>
    <property type="molecule type" value="Genomic_DNA"/>
</dbReference>
<comment type="subcellular location">
    <subcellularLocation>
        <location evidence="7">Cytoplasm</location>
    </subcellularLocation>
</comment>
<evidence type="ECO:0000313" key="9">
    <source>
        <dbReference type="EMBL" id="MBB6522065.1"/>
    </source>
</evidence>
<keyword evidence="10" id="KW-1185">Reference proteome</keyword>
<feature type="binding site" evidence="7">
    <location>
        <position position="327"/>
    </location>
    <ligand>
        <name>N-formimidoyl-L-glutamate</name>
        <dbReference type="ChEBI" id="CHEBI:58928"/>
    </ligand>
</feature>
<keyword evidence="2 7" id="KW-0479">Metal-binding</keyword>
<feature type="binding site" evidence="7">
    <location>
        <position position="152"/>
    </location>
    <ligand>
        <name>N-formimidoyl-L-glutamate</name>
        <dbReference type="ChEBI" id="CHEBI:58928"/>
    </ligand>
</feature>
<feature type="binding site" evidence="7">
    <location>
        <position position="80"/>
    </location>
    <ligand>
        <name>Zn(2+)</name>
        <dbReference type="ChEBI" id="CHEBI:29105"/>
    </ligand>
</feature>
<dbReference type="GO" id="GO:0050480">
    <property type="term" value="F:imidazolonepropionase activity"/>
    <property type="evidence" value="ECO:0007669"/>
    <property type="project" value="UniProtKB-UniRule"/>
</dbReference>
<keyword evidence="6 7" id="KW-0408">Iron</keyword>
<comment type="catalytic activity">
    <reaction evidence="7">
        <text>4-imidazolone-5-propanoate + H2O = N-formimidoyl-L-glutamate</text>
        <dbReference type="Rhea" id="RHEA:23660"/>
        <dbReference type="ChEBI" id="CHEBI:15377"/>
        <dbReference type="ChEBI" id="CHEBI:58928"/>
        <dbReference type="ChEBI" id="CHEBI:77893"/>
        <dbReference type="EC" id="3.5.2.7"/>
    </reaction>
</comment>
<dbReference type="Pfam" id="PF01979">
    <property type="entry name" value="Amidohydro_1"/>
    <property type="match status" value="1"/>
</dbReference>
<keyword evidence="7" id="KW-0963">Cytoplasm</keyword>
<comment type="pathway">
    <text evidence="7">Amino-acid degradation; L-histidine degradation into L-glutamate; N-formimidoyl-L-glutamate from L-histidine: step 3/3.</text>
</comment>
<evidence type="ECO:0000256" key="4">
    <source>
        <dbReference type="ARBA" id="ARBA00022808"/>
    </source>
</evidence>
<keyword evidence="5 7" id="KW-0862">Zinc</keyword>
<dbReference type="GO" id="GO:0008270">
    <property type="term" value="F:zinc ion binding"/>
    <property type="evidence" value="ECO:0007669"/>
    <property type="project" value="UniProtKB-UniRule"/>
</dbReference>
<dbReference type="Gene3D" id="3.20.20.140">
    <property type="entry name" value="Metal-dependent hydrolases"/>
    <property type="match status" value="1"/>
</dbReference>
<feature type="binding site" evidence="7">
    <location>
        <position position="250"/>
    </location>
    <ligand>
        <name>Fe(3+)</name>
        <dbReference type="ChEBI" id="CHEBI:29034"/>
    </ligand>
</feature>
<feature type="binding site" evidence="7">
    <location>
        <position position="80"/>
    </location>
    <ligand>
        <name>Fe(3+)</name>
        <dbReference type="ChEBI" id="CHEBI:29034"/>
    </ligand>
</feature>
<gene>
    <name evidence="7" type="primary">hutI</name>
    <name evidence="9" type="ORF">HNR48_002350</name>
</gene>
<dbReference type="NCBIfam" id="TIGR01224">
    <property type="entry name" value="hutI"/>
    <property type="match status" value="1"/>
</dbReference>
<proteinExistence type="inferred from homology"/>
<feature type="binding site" evidence="7">
    <location>
        <position position="152"/>
    </location>
    <ligand>
        <name>4-imidazolone-5-propanoate</name>
        <dbReference type="ChEBI" id="CHEBI:77893"/>
    </ligand>
</feature>
<keyword evidence="4 7" id="KW-0369">Histidine metabolism</keyword>
<keyword evidence="3 7" id="KW-0378">Hydrolase</keyword>
<dbReference type="GO" id="GO:0005737">
    <property type="term" value="C:cytoplasm"/>
    <property type="evidence" value="ECO:0007669"/>
    <property type="project" value="UniProtKB-SubCell"/>
</dbReference>
<dbReference type="PANTHER" id="PTHR42752:SF1">
    <property type="entry name" value="IMIDAZOLONEPROPIONASE-RELATED"/>
    <property type="match status" value="1"/>
</dbReference>
<feature type="binding site" evidence="7">
    <location>
        <position position="250"/>
    </location>
    <ligand>
        <name>Zn(2+)</name>
        <dbReference type="ChEBI" id="CHEBI:29105"/>
    </ligand>
</feature>
<feature type="binding site" evidence="7">
    <location>
        <position position="89"/>
    </location>
    <ligand>
        <name>4-imidazolone-5-propanoate</name>
        <dbReference type="ChEBI" id="CHEBI:77893"/>
    </ligand>
</feature>
<dbReference type="GO" id="GO:0019557">
    <property type="term" value="P:L-histidine catabolic process to glutamate and formate"/>
    <property type="evidence" value="ECO:0007669"/>
    <property type="project" value="UniProtKB-UniPathway"/>
</dbReference>
<dbReference type="FunFam" id="3.20.20.140:FF:000007">
    <property type="entry name" value="Imidazolonepropionase"/>
    <property type="match status" value="1"/>
</dbReference>
<evidence type="ECO:0000256" key="1">
    <source>
        <dbReference type="ARBA" id="ARBA00012864"/>
    </source>
</evidence>
<dbReference type="InterPro" id="IPR032466">
    <property type="entry name" value="Metal_Hydrolase"/>
</dbReference>
<feature type="binding site" evidence="7">
    <location>
        <position position="329"/>
    </location>
    <ligand>
        <name>N-formimidoyl-L-glutamate</name>
        <dbReference type="ChEBI" id="CHEBI:58928"/>
    </ligand>
</feature>
<dbReference type="RefSeq" id="WP_341801001.1">
    <property type="nucleotide sequence ID" value="NZ_JAAONY010000002.1"/>
</dbReference>
<protein>
    <recommendedName>
        <fullName evidence="1 7">Imidazolonepropionase</fullName>
        <ecNumber evidence="1 7">3.5.2.7</ecNumber>
    </recommendedName>
    <alternativeName>
        <fullName evidence="7">Imidazolone-5-propionate hydrolase</fullName>
    </alternativeName>
</protein>
<feature type="binding site" evidence="7">
    <location>
        <position position="325"/>
    </location>
    <ligand>
        <name>Zn(2+)</name>
        <dbReference type="ChEBI" id="CHEBI:29105"/>
    </ligand>
</feature>
<dbReference type="InParanoid" id="A0A7X0JTN8"/>
<dbReference type="HAMAP" id="MF_00372">
    <property type="entry name" value="HutI"/>
    <property type="match status" value="1"/>
</dbReference>
<evidence type="ECO:0000256" key="5">
    <source>
        <dbReference type="ARBA" id="ARBA00022833"/>
    </source>
</evidence>
<feature type="binding site" evidence="7">
    <location>
        <position position="82"/>
    </location>
    <ligand>
        <name>Zn(2+)</name>
        <dbReference type="ChEBI" id="CHEBI:29105"/>
    </ligand>
</feature>
<dbReference type="InterPro" id="IPR011059">
    <property type="entry name" value="Metal-dep_hydrolase_composite"/>
</dbReference>
<feature type="binding site" evidence="7">
    <location>
        <position position="82"/>
    </location>
    <ligand>
        <name>Fe(3+)</name>
        <dbReference type="ChEBI" id="CHEBI:29034"/>
    </ligand>
</feature>
<dbReference type="UniPathway" id="UPA00379">
    <property type="reaction ID" value="UER00551"/>
</dbReference>
<organism evidence="9 10">
    <name type="scientific">Pseudoteredinibacter isoporae</name>
    <dbReference type="NCBI Taxonomy" id="570281"/>
    <lineage>
        <taxon>Bacteria</taxon>
        <taxon>Pseudomonadati</taxon>
        <taxon>Pseudomonadota</taxon>
        <taxon>Gammaproteobacteria</taxon>
        <taxon>Cellvibrionales</taxon>
        <taxon>Cellvibrionaceae</taxon>
        <taxon>Pseudoteredinibacter</taxon>
    </lineage>
</organism>
<dbReference type="Proteomes" id="UP000528457">
    <property type="component" value="Unassembled WGS sequence"/>
</dbReference>
<dbReference type="SUPFAM" id="SSF51338">
    <property type="entry name" value="Composite domain of metallo-dependent hydrolases"/>
    <property type="match status" value="1"/>
</dbReference>
<dbReference type="SUPFAM" id="SSF51556">
    <property type="entry name" value="Metallo-dependent hydrolases"/>
    <property type="match status" value="1"/>
</dbReference>